<evidence type="ECO:0000259" key="5">
    <source>
        <dbReference type="PROSITE" id="PS50011"/>
    </source>
</evidence>
<keyword evidence="4" id="KW-0418">Kinase</keyword>
<proteinExistence type="inferred from homology"/>
<dbReference type="InterPro" id="IPR011009">
    <property type="entry name" value="Kinase-like_dom_sf"/>
</dbReference>
<gene>
    <name evidence="6" type="ORF">Poli38472_003108</name>
</gene>
<keyword evidence="2 3" id="KW-0067">ATP-binding</keyword>
<dbReference type="PROSITE" id="PS50011">
    <property type="entry name" value="PROTEIN_KINASE_DOM"/>
    <property type="match status" value="1"/>
</dbReference>
<dbReference type="PROSITE" id="PS00107">
    <property type="entry name" value="PROTEIN_KINASE_ATP"/>
    <property type="match status" value="1"/>
</dbReference>
<dbReference type="PANTHER" id="PTHR23257">
    <property type="entry name" value="SERINE-THREONINE PROTEIN KINASE"/>
    <property type="match status" value="1"/>
</dbReference>
<dbReference type="Proteomes" id="UP000794436">
    <property type="component" value="Unassembled WGS sequence"/>
</dbReference>
<keyword evidence="7" id="KW-1185">Reference proteome</keyword>
<dbReference type="InterPro" id="IPR008271">
    <property type="entry name" value="Ser/Thr_kinase_AS"/>
</dbReference>
<dbReference type="GO" id="GO:0005524">
    <property type="term" value="F:ATP binding"/>
    <property type="evidence" value="ECO:0007669"/>
    <property type="project" value="UniProtKB-UniRule"/>
</dbReference>
<keyword evidence="4" id="KW-0808">Transferase</keyword>
<evidence type="ECO:0000256" key="1">
    <source>
        <dbReference type="ARBA" id="ARBA00022741"/>
    </source>
</evidence>
<comment type="caution">
    <text evidence="6">The sequence shown here is derived from an EMBL/GenBank/DDBJ whole genome shotgun (WGS) entry which is preliminary data.</text>
</comment>
<dbReference type="AlphaFoldDB" id="A0A8K1C678"/>
<keyword evidence="1 3" id="KW-0547">Nucleotide-binding</keyword>
<dbReference type="SMART" id="SM00220">
    <property type="entry name" value="S_TKc"/>
    <property type="match status" value="1"/>
</dbReference>
<reference evidence="6" key="1">
    <citation type="submission" date="2019-03" db="EMBL/GenBank/DDBJ databases">
        <title>Long read genome sequence of the mycoparasitic Pythium oligandrum ATCC 38472 isolated from sugarbeet rhizosphere.</title>
        <authorList>
            <person name="Gaulin E."/>
        </authorList>
    </citation>
    <scope>NUCLEOTIDE SEQUENCE</scope>
    <source>
        <strain evidence="6">ATCC 38472_TT</strain>
    </source>
</reference>
<dbReference type="GO" id="GO:0004674">
    <property type="term" value="F:protein serine/threonine kinase activity"/>
    <property type="evidence" value="ECO:0007669"/>
    <property type="project" value="UniProtKB-KW"/>
</dbReference>
<comment type="similarity">
    <text evidence="4">Belongs to the protein kinase superfamily.</text>
</comment>
<dbReference type="Gene3D" id="1.10.510.10">
    <property type="entry name" value="Transferase(Phosphotransferase) domain 1"/>
    <property type="match status" value="1"/>
</dbReference>
<dbReference type="EMBL" id="SPLM01000144">
    <property type="protein sequence ID" value="TMW57183.1"/>
    <property type="molecule type" value="Genomic_DNA"/>
</dbReference>
<evidence type="ECO:0000313" key="6">
    <source>
        <dbReference type="EMBL" id="TMW57183.1"/>
    </source>
</evidence>
<dbReference type="InterPro" id="IPR000719">
    <property type="entry name" value="Prot_kinase_dom"/>
</dbReference>
<dbReference type="InterPro" id="IPR050167">
    <property type="entry name" value="Ser_Thr_protein_kinase"/>
</dbReference>
<dbReference type="PROSITE" id="PS00108">
    <property type="entry name" value="PROTEIN_KINASE_ST"/>
    <property type="match status" value="1"/>
</dbReference>
<dbReference type="Gene3D" id="3.30.200.20">
    <property type="entry name" value="Phosphorylase Kinase, domain 1"/>
    <property type="match status" value="1"/>
</dbReference>
<dbReference type="SUPFAM" id="SSF56112">
    <property type="entry name" value="Protein kinase-like (PK-like)"/>
    <property type="match status" value="1"/>
</dbReference>
<feature type="binding site" evidence="3">
    <location>
        <position position="132"/>
    </location>
    <ligand>
        <name>ATP</name>
        <dbReference type="ChEBI" id="CHEBI:30616"/>
    </ligand>
</feature>
<name>A0A8K1C678_PYTOL</name>
<evidence type="ECO:0000256" key="3">
    <source>
        <dbReference type="PROSITE-ProRule" id="PRU10141"/>
    </source>
</evidence>
<evidence type="ECO:0000313" key="7">
    <source>
        <dbReference type="Proteomes" id="UP000794436"/>
    </source>
</evidence>
<dbReference type="InterPro" id="IPR017441">
    <property type="entry name" value="Protein_kinase_ATP_BS"/>
</dbReference>
<evidence type="ECO:0000256" key="2">
    <source>
        <dbReference type="ARBA" id="ARBA00022840"/>
    </source>
</evidence>
<sequence>MGDMVVKHVTGKIKVEIQATPVKPPAPPPVETKPIGGRSLFPGNLGEALQLKRKQLRATVEPELVNSAVVRKEDDPEQAVKLLVELQGRFEGYMFQMDQLEVKQTIGEGVHAAVYHVRIRKGEDGMEEAAMKEFRYHPTSHGSPPILVLQAFRQEVEMLLRTSRDSNNYLIRFVGVILAPRLAIITEFCADGSLATCMQDSERWPRVTTRTKLVIARQIASGLATLHRQHIVHRDIKPHNVMIRALQSDEPTAKIGDLGSAIARNPASNVHEETGSAGYTAPEVFLPTGYDESADIWSYGIVVWEMMTRDSSLRRDGNPFRSLCGDDVVTLVRQDVRPALQPEHSICRELVGRCWSFDPSKRPSADDVVDELDHILARIH</sequence>
<feature type="domain" description="Protein kinase" evidence="5">
    <location>
        <begin position="100"/>
        <end position="377"/>
    </location>
</feature>
<dbReference type="OrthoDB" id="10261027at2759"/>
<evidence type="ECO:0000256" key="4">
    <source>
        <dbReference type="RuleBase" id="RU000304"/>
    </source>
</evidence>
<accession>A0A8K1C678</accession>
<dbReference type="Pfam" id="PF00069">
    <property type="entry name" value="Pkinase"/>
    <property type="match status" value="1"/>
</dbReference>
<organism evidence="6 7">
    <name type="scientific">Pythium oligandrum</name>
    <name type="common">Mycoparasitic fungus</name>
    <dbReference type="NCBI Taxonomy" id="41045"/>
    <lineage>
        <taxon>Eukaryota</taxon>
        <taxon>Sar</taxon>
        <taxon>Stramenopiles</taxon>
        <taxon>Oomycota</taxon>
        <taxon>Peronosporomycetes</taxon>
        <taxon>Pythiales</taxon>
        <taxon>Pythiaceae</taxon>
        <taxon>Pythium</taxon>
    </lineage>
</organism>
<protein>
    <recommendedName>
        <fullName evidence="5">Protein kinase domain-containing protein</fullName>
    </recommendedName>
</protein>
<keyword evidence="4" id="KW-0723">Serine/threonine-protein kinase</keyword>